<dbReference type="Gene3D" id="3.10.105.10">
    <property type="entry name" value="Dipeptide-binding Protein, Domain 3"/>
    <property type="match status" value="1"/>
</dbReference>
<gene>
    <name evidence="5" type="ordered locus">Smar_0274</name>
</gene>
<dbReference type="AlphaFoldDB" id="A3DL77"/>
<evidence type="ECO:0000313" key="6">
    <source>
        <dbReference type="Proteomes" id="UP000000254"/>
    </source>
</evidence>
<dbReference type="RefSeq" id="WP_011838578.1">
    <property type="nucleotide sequence ID" value="NC_009033.1"/>
</dbReference>
<organism evidence="5 6">
    <name type="scientific">Staphylothermus marinus (strain ATCC 43588 / DSM 3639 / JCM 9404 / F1)</name>
    <dbReference type="NCBI Taxonomy" id="399550"/>
    <lineage>
        <taxon>Archaea</taxon>
        <taxon>Thermoproteota</taxon>
        <taxon>Thermoprotei</taxon>
        <taxon>Desulfurococcales</taxon>
        <taxon>Desulfurococcaceae</taxon>
        <taxon>Staphylothermus</taxon>
    </lineage>
</organism>
<name>A3DL77_STAMF</name>
<dbReference type="KEGG" id="smr:Smar_0274"/>
<dbReference type="CDD" id="cd08512">
    <property type="entry name" value="PBP2_NikA_DppA_OppA_like_7"/>
    <property type="match status" value="1"/>
</dbReference>
<keyword evidence="3" id="KW-0812">Transmembrane</keyword>
<dbReference type="GO" id="GO:1904680">
    <property type="term" value="F:peptide transmembrane transporter activity"/>
    <property type="evidence" value="ECO:0007669"/>
    <property type="project" value="TreeGrafter"/>
</dbReference>
<protein>
    <submittedName>
        <fullName evidence="5">Extracellular solute-binding protein, family 5</fullName>
    </submittedName>
</protein>
<dbReference type="Proteomes" id="UP000000254">
    <property type="component" value="Chromosome"/>
</dbReference>
<accession>A3DL77</accession>
<dbReference type="InterPro" id="IPR030678">
    <property type="entry name" value="Peptide/Ni-bd"/>
</dbReference>
<dbReference type="EMBL" id="CP000575">
    <property type="protein sequence ID" value="ABN69387.1"/>
    <property type="molecule type" value="Genomic_DNA"/>
</dbReference>
<dbReference type="HOGENOM" id="CLU_017028_7_2_2"/>
<dbReference type="PIRSF" id="PIRSF002741">
    <property type="entry name" value="MppA"/>
    <property type="match status" value="1"/>
</dbReference>
<feature type="transmembrane region" description="Helical" evidence="3">
    <location>
        <begin position="5"/>
        <end position="25"/>
    </location>
</feature>
<dbReference type="InterPro" id="IPR023765">
    <property type="entry name" value="SBP_5_CS"/>
</dbReference>
<keyword evidence="3" id="KW-1133">Transmembrane helix</keyword>
<feature type="domain" description="Solute-binding protein family 5" evidence="4">
    <location>
        <begin position="81"/>
        <end position="457"/>
    </location>
</feature>
<dbReference type="GO" id="GO:0043190">
    <property type="term" value="C:ATP-binding cassette (ABC) transporter complex"/>
    <property type="evidence" value="ECO:0007669"/>
    <property type="project" value="InterPro"/>
</dbReference>
<evidence type="ECO:0000313" key="5">
    <source>
        <dbReference type="EMBL" id="ABN69387.1"/>
    </source>
</evidence>
<dbReference type="STRING" id="399550.Smar_0274"/>
<dbReference type="SUPFAM" id="SSF53850">
    <property type="entry name" value="Periplasmic binding protein-like II"/>
    <property type="match status" value="1"/>
</dbReference>
<dbReference type="PANTHER" id="PTHR30290">
    <property type="entry name" value="PERIPLASMIC BINDING COMPONENT OF ABC TRANSPORTER"/>
    <property type="match status" value="1"/>
</dbReference>
<comment type="similarity">
    <text evidence="1">Belongs to the bacterial solute-binding protein 5 family.</text>
</comment>
<dbReference type="Pfam" id="PF00496">
    <property type="entry name" value="SBP_bac_5"/>
    <property type="match status" value="1"/>
</dbReference>
<reference evidence="6" key="1">
    <citation type="journal article" date="2009" name="BMC Genomics">
        <title>The complete genome sequence of Staphylothermus marinus reveals differences in sulfur metabolism among heterotrophic Crenarchaeota.</title>
        <authorList>
            <person name="Anderson I.J."/>
            <person name="Dharmarajan L."/>
            <person name="Rodriguez J."/>
            <person name="Hooper S."/>
            <person name="Porat I."/>
            <person name="Ulrich L.E."/>
            <person name="Elkins J.G."/>
            <person name="Mavromatis K."/>
            <person name="Sun H."/>
            <person name="Land M."/>
            <person name="Lapidus A."/>
            <person name="Lucas S."/>
            <person name="Barry K."/>
            <person name="Huber H."/>
            <person name="Zhulin I.B."/>
            <person name="Whitman W.B."/>
            <person name="Mukhopadhyay B."/>
            <person name="Woese C."/>
            <person name="Bristow J."/>
            <person name="Kyrpides N."/>
        </authorList>
    </citation>
    <scope>NUCLEOTIDE SEQUENCE [LARGE SCALE GENOMIC DNA]</scope>
    <source>
        <strain evidence="6">ATCC 43588 / DSM 3639 / JCM 9404 / F1</strain>
    </source>
</reference>
<dbReference type="Gene3D" id="3.40.190.10">
    <property type="entry name" value="Periplasmic binding protein-like II"/>
    <property type="match status" value="1"/>
</dbReference>
<reference evidence="5 6" key="2">
    <citation type="journal article" date="2009" name="Stand. Genomic Sci.">
        <title>Complete genome sequence of Staphylothermus marinus Stetter and Fiala 1986 type strain F1.</title>
        <authorList>
            <person name="Anderson I.J."/>
            <person name="Sun H."/>
            <person name="Lapidus A."/>
            <person name="Copeland A."/>
            <person name="Glavina Del Rio T."/>
            <person name="Tice H."/>
            <person name="Dalin E."/>
            <person name="Lucas S."/>
            <person name="Barry K."/>
            <person name="Land M."/>
            <person name="Richardson P."/>
            <person name="Huber H."/>
            <person name="Kyrpides N.C."/>
        </authorList>
    </citation>
    <scope>NUCLEOTIDE SEQUENCE [LARGE SCALE GENOMIC DNA]</scope>
    <source>
        <strain evidence="6">ATCC 43588 / DSM 3639 / JCM 9404 / F1</strain>
    </source>
</reference>
<proteinExistence type="inferred from homology"/>
<evidence type="ECO:0000256" key="3">
    <source>
        <dbReference type="SAM" id="Phobius"/>
    </source>
</evidence>
<dbReference type="PROSITE" id="PS01040">
    <property type="entry name" value="SBP_BACTERIAL_5"/>
    <property type="match status" value="1"/>
</dbReference>
<dbReference type="eggNOG" id="arCOG01534">
    <property type="taxonomic scope" value="Archaea"/>
</dbReference>
<dbReference type="GO" id="GO:0015833">
    <property type="term" value="P:peptide transport"/>
    <property type="evidence" value="ECO:0007669"/>
    <property type="project" value="TreeGrafter"/>
</dbReference>
<evidence type="ECO:0000259" key="4">
    <source>
        <dbReference type="Pfam" id="PF00496"/>
    </source>
</evidence>
<dbReference type="OrthoDB" id="194307at2157"/>
<keyword evidence="3" id="KW-0472">Membrane</keyword>
<dbReference type="GeneID" id="4906687"/>
<keyword evidence="2" id="KW-0732">Signal</keyword>
<dbReference type="InterPro" id="IPR039424">
    <property type="entry name" value="SBP_5"/>
</dbReference>
<evidence type="ECO:0000256" key="2">
    <source>
        <dbReference type="ARBA" id="ARBA00022729"/>
    </source>
</evidence>
<dbReference type="Gene3D" id="3.90.76.10">
    <property type="entry name" value="Dipeptide-binding Protein, Domain 1"/>
    <property type="match status" value="1"/>
</dbReference>
<dbReference type="GO" id="GO:0042597">
    <property type="term" value="C:periplasmic space"/>
    <property type="evidence" value="ECO:0007669"/>
    <property type="project" value="UniProtKB-ARBA"/>
</dbReference>
<dbReference type="InterPro" id="IPR000914">
    <property type="entry name" value="SBP_5_dom"/>
</dbReference>
<keyword evidence="6" id="KW-1185">Reference proteome</keyword>
<sequence>MNRKLLIGIILVVIIAVGLTAYYLYNYNFWTEKPTQKLRVVVYAYEDSITGIDPSLEFDTGLVVLGTVYEPLLYYDPEKNEFMPALAESWEANDNHTIWTFHLRRDAKFHDGTPVTAQAVKFSIERALKAYVEEGEGPGYIWEGVKEIKVVDNYTVQFILDRPMRLDLIAAASYGAYIYSPKVLEYAGVNDPLDPSLREWFDKGHEDGSGPYKITYYDPESEVRLEKFKDWWGWKIINNPYAPDIVVIKIVTDSTAQLNGLKSGAIDIATQVPLGEIHNLMKQGYHVRNETTYHNYVLMFNTRRYPTNITEFRLAIAHSIPWDRIVTRALKGFGVPGSGIIPHHFPGHLDNYTYTYNKTLARELLRKAGLLGKNLKIEIMVEGSYEQEVAFAEILKGELKDLGIDVDILAKPWDTMAETGPKVWEDPNSVPHLMINDWWPTIPSPYDFLYNLLHSDVKEWNWAGYENNEFEELIDNAWKLEGVDYDKAMKLYVQAQDIIYRDVPAINLWDEIQPYVYSDRVVLEDKALNPLYMFVVFFQYVEVKG</sequence>
<evidence type="ECO:0000256" key="1">
    <source>
        <dbReference type="ARBA" id="ARBA00005695"/>
    </source>
</evidence>